<protein>
    <submittedName>
        <fullName evidence="1">Uncharacterized protein</fullName>
    </submittedName>
</protein>
<reference evidence="1 2" key="1">
    <citation type="submission" date="2018-11" db="EMBL/GenBank/DDBJ databases">
        <authorList>
            <consortium name="Pathogen Informatics"/>
        </authorList>
    </citation>
    <scope>NUCLEOTIDE SEQUENCE [LARGE SCALE GENOMIC DNA]</scope>
    <source>
        <strain>Denwood</strain>
        <strain evidence="2">Zambia</strain>
    </source>
</reference>
<keyword evidence="2" id="KW-1185">Reference proteome</keyword>
<evidence type="ECO:0000313" key="2">
    <source>
        <dbReference type="Proteomes" id="UP000269396"/>
    </source>
</evidence>
<sequence length="247" mass="26767">MFYFILNQVSNGGLITSDDLLQNNVINQPLRPASQLNYHLPVAAPTGAGAPPPPPSINPNTVNNVPPPSTIPAQELMNNNNMYLRNNYRTNLPICTTGIGYPPGSDSLLNGKCDSSLSKSTTQVSVAAVAKSLVLPGSKQQLPNYQESNLPTNNTTLIRKLSAPIGPPHILSNHTATIHLRRGYSLNKPKMDNNVNDDNKCVNQKVNEGGNFEGCVVIKETVSDEDLNHSNFRHSINTLTDHVPSSR</sequence>
<dbReference type="AlphaFoldDB" id="A0A3P8HG96"/>
<gene>
    <name evidence="1" type="ORF">SMTD_LOCUS20588</name>
</gene>
<dbReference type="EMBL" id="UZAL01044836">
    <property type="protein sequence ID" value="VDP82868.1"/>
    <property type="molecule type" value="Genomic_DNA"/>
</dbReference>
<name>A0A3P8HG96_9TREM</name>
<evidence type="ECO:0000313" key="1">
    <source>
        <dbReference type="EMBL" id="VDP82868.1"/>
    </source>
</evidence>
<organism evidence="1 2">
    <name type="scientific">Schistosoma mattheei</name>
    <dbReference type="NCBI Taxonomy" id="31246"/>
    <lineage>
        <taxon>Eukaryota</taxon>
        <taxon>Metazoa</taxon>
        <taxon>Spiralia</taxon>
        <taxon>Lophotrochozoa</taxon>
        <taxon>Platyhelminthes</taxon>
        <taxon>Trematoda</taxon>
        <taxon>Digenea</taxon>
        <taxon>Strigeidida</taxon>
        <taxon>Schistosomatoidea</taxon>
        <taxon>Schistosomatidae</taxon>
        <taxon>Schistosoma</taxon>
    </lineage>
</organism>
<proteinExistence type="predicted"/>
<accession>A0A3P8HG96</accession>
<dbReference type="Proteomes" id="UP000269396">
    <property type="component" value="Unassembled WGS sequence"/>
</dbReference>